<feature type="compositionally biased region" description="Basic residues" evidence="1">
    <location>
        <begin position="117"/>
        <end position="127"/>
    </location>
</feature>
<evidence type="ECO:0000256" key="1">
    <source>
        <dbReference type="SAM" id="MobiDB-lite"/>
    </source>
</evidence>
<feature type="region of interest" description="Disordered" evidence="1">
    <location>
        <begin position="88"/>
        <end position="149"/>
    </location>
</feature>
<dbReference type="AlphaFoldDB" id="A0AAE1Y4W1"/>
<keyword evidence="3" id="KW-1185">Reference proteome</keyword>
<feature type="region of interest" description="Disordered" evidence="1">
    <location>
        <begin position="21"/>
        <end position="71"/>
    </location>
</feature>
<gene>
    <name evidence="2" type="ORF">Salat_1899100</name>
</gene>
<dbReference type="EMBL" id="JACGWO010000007">
    <property type="protein sequence ID" value="KAK4423163.1"/>
    <property type="molecule type" value="Genomic_DNA"/>
</dbReference>
<evidence type="ECO:0000313" key="3">
    <source>
        <dbReference type="Proteomes" id="UP001293254"/>
    </source>
</evidence>
<comment type="caution">
    <text evidence="2">The sequence shown here is derived from an EMBL/GenBank/DDBJ whole genome shotgun (WGS) entry which is preliminary data.</text>
</comment>
<sequence length="172" mass="19649">MDDLERLLEEVVQRGAKAAIMTNRRSRWGPRNQVRRSPRQEEKKDMDSVGSSRAPSPKKDLSKGCFEDNPDVNELRREVAELKAAIKPPANFTKGNPFSEDILNEPVPLGTRIPQGKGKKKDGRRSKPSKEGYRATTTKKNSKRHRRRRLRWLHTIGPGKDTFGNSYLDASW</sequence>
<protein>
    <submittedName>
        <fullName evidence="2">Uncharacterized protein</fullName>
    </submittedName>
</protein>
<organism evidence="2 3">
    <name type="scientific">Sesamum alatum</name>
    <dbReference type="NCBI Taxonomy" id="300844"/>
    <lineage>
        <taxon>Eukaryota</taxon>
        <taxon>Viridiplantae</taxon>
        <taxon>Streptophyta</taxon>
        <taxon>Embryophyta</taxon>
        <taxon>Tracheophyta</taxon>
        <taxon>Spermatophyta</taxon>
        <taxon>Magnoliopsida</taxon>
        <taxon>eudicotyledons</taxon>
        <taxon>Gunneridae</taxon>
        <taxon>Pentapetalae</taxon>
        <taxon>asterids</taxon>
        <taxon>lamiids</taxon>
        <taxon>Lamiales</taxon>
        <taxon>Pedaliaceae</taxon>
        <taxon>Sesamum</taxon>
    </lineage>
</organism>
<feature type="compositionally biased region" description="Basic residues" evidence="1">
    <location>
        <begin position="140"/>
        <end position="149"/>
    </location>
</feature>
<reference evidence="2" key="2">
    <citation type="journal article" date="2024" name="Plant">
        <title>Genomic evolution and insights into agronomic trait innovations of Sesamum species.</title>
        <authorList>
            <person name="Miao H."/>
            <person name="Wang L."/>
            <person name="Qu L."/>
            <person name="Liu H."/>
            <person name="Sun Y."/>
            <person name="Le M."/>
            <person name="Wang Q."/>
            <person name="Wei S."/>
            <person name="Zheng Y."/>
            <person name="Lin W."/>
            <person name="Duan Y."/>
            <person name="Cao H."/>
            <person name="Xiong S."/>
            <person name="Wang X."/>
            <person name="Wei L."/>
            <person name="Li C."/>
            <person name="Ma Q."/>
            <person name="Ju M."/>
            <person name="Zhao R."/>
            <person name="Li G."/>
            <person name="Mu C."/>
            <person name="Tian Q."/>
            <person name="Mei H."/>
            <person name="Zhang T."/>
            <person name="Gao T."/>
            <person name="Zhang H."/>
        </authorList>
    </citation>
    <scope>NUCLEOTIDE SEQUENCE</scope>
    <source>
        <strain evidence="2">3651</strain>
    </source>
</reference>
<feature type="compositionally biased region" description="Basic and acidic residues" evidence="1">
    <location>
        <begin position="38"/>
        <end position="47"/>
    </location>
</feature>
<reference evidence="2" key="1">
    <citation type="submission" date="2020-06" db="EMBL/GenBank/DDBJ databases">
        <authorList>
            <person name="Li T."/>
            <person name="Hu X."/>
            <person name="Zhang T."/>
            <person name="Song X."/>
            <person name="Zhang H."/>
            <person name="Dai N."/>
            <person name="Sheng W."/>
            <person name="Hou X."/>
            <person name="Wei L."/>
        </authorList>
    </citation>
    <scope>NUCLEOTIDE SEQUENCE</scope>
    <source>
        <strain evidence="2">3651</strain>
        <tissue evidence="2">Leaf</tissue>
    </source>
</reference>
<proteinExistence type="predicted"/>
<evidence type="ECO:0000313" key="2">
    <source>
        <dbReference type="EMBL" id="KAK4423163.1"/>
    </source>
</evidence>
<accession>A0AAE1Y4W1</accession>
<feature type="compositionally biased region" description="Basic and acidic residues" evidence="1">
    <location>
        <begin position="57"/>
        <end position="66"/>
    </location>
</feature>
<dbReference type="Proteomes" id="UP001293254">
    <property type="component" value="Unassembled WGS sequence"/>
</dbReference>
<name>A0AAE1Y4W1_9LAMI</name>
<feature type="compositionally biased region" description="Basic residues" evidence="1">
    <location>
        <begin position="24"/>
        <end position="37"/>
    </location>
</feature>